<proteinExistence type="predicted"/>
<evidence type="ECO:0000313" key="3">
    <source>
        <dbReference type="Proteomes" id="UP001597467"/>
    </source>
</evidence>
<evidence type="ECO:0000313" key="2">
    <source>
        <dbReference type="EMBL" id="MFD2541047.1"/>
    </source>
</evidence>
<gene>
    <name evidence="2" type="ORF">ACFSSB_01840</name>
</gene>
<evidence type="ECO:0008006" key="4">
    <source>
        <dbReference type="Google" id="ProtNLM"/>
    </source>
</evidence>
<keyword evidence="3" id="KW-1185">Reference proteome</keyword>
<organism evidence="2 3">
    <name type="scientific">Lacinutrix gracilariae</name>
    <dbReference type="NCBI Taxonomy" id="1747198"/>
    <lineage>
        <taxon>Bacteria</taxon>
        <taxon>Pseudomonadati</taxon>
        <taxon>Bacteroidota</taxon>
        <taxon>Flavobacteriia</taxon>
        <taxon>Flavobacteriales</taxon>
        <taxon>Flavobacteriaceae</taxon>
        <taxon>Lacinutrix</taxon>
    </lineage>
</organism>
<comment type="caution">
    <text evidence="2">The sequence shown here is derived from an EMBL/GenBank/DDBJ whole genome shotgun (WGS) entry which is preliminary data.</text>
</comment>
<feature type="signal peptide" evidence="1">
    <location>
        <begin position="1"/>
        <end position="19"/>
    </location>
</feature>
<protein>
    <recommendedName>
        <fullName evidence="4">PsbP C-terminal domain-containing protein</fullName>
    </recommendedName>
</protein>
<name>A0ABW5JZI4_9FLAO</name>
<keyword evidence="1" id="KW-0732">Signal</keyword>
<feature type="chain" id="PRO_5045615838" description="PsbP C-terminal domain-containing protein" evidence="1">
    <location>
        <begin position="20"/>
        <end position="159"/>
    </location>
</feature>
<reference evidence="3" key="1">
    <citation type="journal article" date="2019" name="Int. J. Syst. Evol. Microbiol.">
        <title>The Global Catalogue of Microorganisms (GCM) 10K type strain sequencing project: providing services to taxonomists for standard genome sequencing and annotation.</title>
        <authorList>
            <consortium name="The Broad Institute Genomics Platform"/>
            <consortium name="The Broad Institute Genome Sequencing Center for Infectious Disease"/>
            <person name="Wu L."/>
            <person name="Ma J."/>
        </authorList>
    </citation>
    <scope>NUCLEOTIDE SEQUENCE [LARGE SCALE GENOMIC DNA]</scope>
    <source>
        <strain evidence="3">KCTC 42808</strain>
    </source>
</reference>
<dbReference type="Proteomes" id="UP001597467">
    <property type="component" value="Unassembled WGS sequence"/>
</dbReference>
<dbReference type="RefSeq" id="WP_379900349.1">
    <property type="nucleotide sequence ID" value="NZ_JBHULM010000002.1"/>
</dbReference>
<sequence>MKKTVIVLLLLFTGLKSFSQNIYSTNEFKISFESSEILEKYPTESKNVLGFENDNIAIDIEIIPIEQESKKFKKNIKRGAKEIAKDFGLRGVKNGGYLKNINHGYFVKGYGIDNGKKYSIFIIAILNYDLGLAYEISIDCYNLSQSESMNIIDSFRIIK</sequence>
<evidence type="ECO:0000256" key="1">
    <source>
        <dbReference type="SAM" id="SignalP"/>
    </source>
</evidence>
<accession>A0ABW5JZI4</accession>
<dbReference type="EMBL" id="JBHULM010000002">
    <property type="protein sequence ID" value="MFD2541047.1"/>
    <property type="molecule type" value="Genomic_DNA"/>
</dbReference>